<dbReference type="PANTHER" id="PTHR34070:SF1">
    <property type="entry name" value="DNA ALKYLATION REPAIR PROTEIN"/>
    <property type="match status" value="1"/>
</dbReference>
<dbReference type="InterPro" id="IPR016024">
    <property type="entry name" value="ARM-type_fold"/>
</dbReference>
<dbReference type="EMBL" id="JACHYB010000001">
    <property type="protein sequence ID" value="MBB3186350.1"/>
    <property type="molecule type" value="Genomic_DNA"/>
</dbReference>
<organism evidence="1 2">
    <name type="scientific">Microbacter margulisiae</name>
    <dbReference type="NCBI Taxonomy" id="1350067"/>
    <lineage>
        <taxon>Bacteria</taxon>
        <taxon>Pseudomonadati</taxon>
        <taxon>Bacteroidota</taxon>
        <taxon>Bacteroidia</taxon>
        <taxon>Bacteroidales</taxon>
        <taxon>Porphyromonadaceae</taxon>
        <taxon>Microbacter</taxon>
    </lineage>
</organism>
<evidence type="ECO:0000313" key="1">
    <source>
        <dbReference type="EMBL" id="MBB3186350.1"/>
    </source>
</evidence>
<dbReference type="Gene3D" id="1.25.10.90">
    <property type="match status" value="1"/>
</dbReference>
<sequence>MTPDNLAVAIRTFCMQHANEANVKKYSRFFKGEYNAYGLSQPEMQAEVKTLRQTDGITLETVLAAAPALIAAEKYEEASFALLLTDAFGKQFSRKTFDTIASWYAIGITNWAHADTLGMIILPKFLLQHIVTVEEFRPWLQAKNPFQRRSVPVTLIKWIKKNPGEITSLFPFLDILMQDPVREVHQGIGWYLREAWKLNPEATEAFLLQWKETSPRLIFQYACEKMQPEAKARFKRSQPVKK</sequence>
<accession>A0A7W5H153</accession>
<dbReference type="CDD" id="cd06561">
    <property type="entry name" value="AlkD_like"/>
    <property type="match status" value="1"/>
</dbReference>
<dbReference type="PANTHER" id="PTHR34070">
    <property type="entry name" value="ARMADILLO-TYPE FOLD"/>
    <property type="match status" value="1"/>
</dbReference>
<dbReference type="Proteomes" id="UP000544222">
    <property type="component" value="Unassembled WGS sequence"/>
</dbReference>
<name>A0A7W5H153_9PORP</name>
<proteinExistence type="predicted"/>
<comment type="caution">
    <text evidence="1">The sequence shown here is derived from an EMBL/GenBank/DDBJ whole genome shotgun (WGS) entry which is preliminary data.</text>
</comment>
<keyword evidence="2" id="KW-1185">Reference proteome</keyword>
<protein>
    <submittedName>
        <fullName evidence="1">3-methyladenine DNA glycosylase AlkD</fullName>
    </submittedName>
</protein>
<reference evidence="1 2" key="1">
    <citation type="submission" date="2020-08" db="EMBL/GenBank/DDBJ databases">
        <title>Genomic Encyclopedia of Type Strains, Phase IV (KMG-IV): sequencing the most valuable type-strain genomes for metagenomic binning, comparative biology and taxonomic classification.</title>
        <authorList>
            <person name="Goeker M."/>
        </authorList>
    </citation>
    <scope>NUCLEOTIDE SEQUENCE [LARGE SCALE GENOMIC DNA]</scope>
    <source>
        <strain evidence="1 2">DSM 27471</strain>
    </source>
</reference>
<dbReference type="InterPro" id="IPR014825">
    <property type="entry name" value="DNA_alkylation"/>
</dbReference>
<dbReference type="SUPFAM" id="SSF48371">
    <property type="entry name" value="ARM repeat"/>
    <property type="match status" value="1"/>
</dbReference>
<dbReference type="RefSeq" id="WP_183412255.1">
    <property type="nucleotide sequence ID" value="NZ_JACHYB010000001.1"/>
</dbReference>
<evidence type="ECO:0000313" key="2">
    <source>
        <dbReference type="Proteomes" id="UP000544222"/>
    </source>
</evidence>
<dbReference type="AlphaFoldDB" id="A0A7W5H153"/>
<gene>
    <name evidence="1" type="ORF">FHX64_000513</name>
</gene>
<dbReference type="Pfam" id="PF08713">
    <property type="entry name" value="DNA_alkylation"/>
    <property type="match status" value="1"/>
</dbReference>